<protein>
    <recommendedName>
        <fullName evidence="2">Thioesterase domain-containing protein</fullName>
    </recommendedName>
</protein>
<dbReference type="Gene3D" id="3.10.129.10">
    <property type="entry name" value="Hotdog Thioesterase"/>
    <property type="match status" value="1"/>
</dbReference>
<dbReference type="SUPFAM" id="SSF54637">
    <property type="entry name" value="Thioesterase/thiol ester dehydrase-isomerase"/>
    <property type="match status" value="1"/>
</dbReference>
<dbReference type="EMBL" id="UINC01000990">
    <property type="protein sequence ID" value="SUZ66662.1"/>
    <property type="molecule type" value="Genomic_DNA"/>
</dbReference>
<name>A0A381PI30_9ZZZZ</name>
<organism evidence="1">
    <name type="scientific">marine metagenome</name>
    <dbReference type="NCBI Taxonomy" id="408172"/>
    <lineage>
        <taxon>unclassified sequences</taxon>
        <taxon>metagenomes</taxon>
        <taxon>ecological metagenomes</taxon>
    </lineage>
</organism>
<reference evidence="1" key="1">
    <citation type="submission" date="2018-05" db="EMBL/GenBank/DDBJ databases">
        <authorList>
            <person name="Lanie J.A."/>
            <person name="Ng W.-L."/>
            <person name="Kazmierczak K.M."/>
            <person name="Andrzejewski T.M."/>
            <person name="Davidsen T.M."/>
            <person name="Wayne K.J."/>
            <person name="Tettelin H."/>
            <person name="Glass J.I."/>
            <person name="Rusch D."/>
            <person name="Podicherti R."/>
            <person name="Tsui H.-C.T."/>
            <person name="Winkler M.E."/>
        </authorList>
    </citation>
    <scope>NUCLEOTIDE SEQUENCE</scope>
</reference>
<dbReference type="PANTHER" id="PTHR31793">
    <property type="entry name" value="4-HYDROXYBENZOYL-COA THIOESTERASE FAMILY MEMBER"/>
    <property type="match status" value="1"/>
</dbReference>
<dbReference type="InterPro" id="IPR050563">
    <property type="entry name" value="4-hydroxybenzoyl-CoA_TE"/>
</dbReference>
<dbReference type="AlphaFoldDB" id="A0A381PI30"/>
<evidence type="ECO:0008006" key="2">
    <source>
        <dbReference type="Google" id="ProtNLM"/>
    </source>
</evidence>
<dbReference type="Pfam" id="PF13279">
    <property type="entry name" value="4HBT_2"/>
    <property type="match status" value="1"/>
</dbReference>
<dbReference type="InterPro" id="IPR029069">
    <property type="entry name" value="HotDog_dom_sf"/>
</dbReference>
<proteinExistence type="predicted"/>
<dbReference type="GO" id="GO:0047617">
    <property type="term" value="F:fatty acyl-CoA hydrolase activity"/>
    <property type="evidence" value="ECO:0007669"/>
    <property type="project" value="TreeGrafter"/>
</dbReference>
<sequence>MEAEDGLGRWPVSCEIPVQWGDMDALNHVNHTVFIRWMETARMHYFVSCGFTTLLEEEGIGPILAGLKVDYHAPVTFPDAMTIQTTMTRIGNSSFDMGYRIASSARGGDTVATATVYGVVFDYKAGKATPIPDELRSKVLELEASVT</sequence>
<gene>
    <name evidence="1" type="ORF">METZ01_LOCUS19516</name>
</gene>
<evidence type="ECO:0000313" key="1">
    <source>
        <dbReference type="EMBL" id="SUZ66662.1"/>
    </source>
</evidence>
<dbReference type="PANTHER" id="PTHR31793:SF40">
    <property type="entry name" value="ACYL-COA THIOESTER HYDROLASE, YBGC_YBAW FAMILY"/>
    <property type="match status" value="1"/>
</dbReference>
<dbReference type="CDD" id="cd00586">
    <property type="entry name" value="4HBT"/>
    <property type="match status" value="1"/>
</dbReference>
<accession>A0A381PI30</accession>